<dbReference type="EMBL" id="LILC01000002">
    <property type="protein sequence ID" value="KOO50581.1"/>
    <property type="molecule type" value="Genomic_DNA"/>
</dbReference>
<dbReference type="Pfam" id="PF12698">
    <property type="entry name" value="ABC2_membrane_3"/>
    <property type="match status" value="1"/>
</dbReference>
<evidence type="ECO:0000313" key="7">
    <source>
        <dbReference type="EMBL" id="KOO50581.1"/>
    </source>
</evidence>
<gene>
    <name evidence="7" type="ORF">AMD01_02195</name>
</gene>
<name>A0A0M0LHY1_9BACI</name>
<dbReference type="STRING" id="284581.AMD01_02195"/>
<keyword evidence="2 5" id="KW-0812">Transmembrane</keyword>
<feature type="transmembrane region" description="Helical" evidence="5">
    <location>
        <begin position="221"/>
        <end position="243"/>
    </location>
</feature>
<comment type="subcellular location">
    <subcellularLocation>
        <location evidence="1">Membrane</location>
        <topology evidence="1">Multi-pass membrane protein</topology>
    </subcellularLocation>
</comment>
<dbReference type="InterPro" id="IPR047817">
    <property type="entry name" value="ABC2_TM_bact-type"/>
</dbReference>
<evidence type="ECO:0000313" key="8">
    <source>
        <dbReference type="Proteomes" id="UP000037558"/>
    </source>
</evidence>
<evidence type="ECO:0000256" key="3">
    <source>
        <dbReference type="ARBA" id="ARBA00022989"/>
    </source>
</evidence>
<dbReference type="Proteomes" id="UP000037558">
    <property type="component" value="Unassembled WGS sequence"/>
</dbReference>
<proteinExistence type="predicted"/>
<dbReference type="GO" id="GO:0016020">
    <property type="term" value="C:membrane"/>
    <property type="evidence" value="ECO:0007669"/>
    <property type="project" value="UniProtKB-SubCell"/>
</dbReference>
<dbReference type="AlphaFoldDB" id="A0A0M0LHY1"/>
<dbReference type="InterPro" id="IPR013525">
    <property type="entry name" value="ABC2_TM"/>
</dbReference>
<feature type="transmembrane region" description="Helical" evidence="5">
    <location>
        <begin position="264"/>
        <end position="296"/>
    </location>
</feature>
<keyword evidence="3 5" id="KW-1133">Transmembrane helix</keyword>
<feature type="transmembrane region" description="Helical" evidence="5">
    <location>
        <begin position="20"/>
        <end position="39"/>
    </location>
</feature>
<dbReference type="PATRIC" id="fig|284581.3.peg.704"/>
<evidence type="ECO:0000256" key="1">
    <source>
        <dbReference type="ARBA" id="ARBA00004141"/>
    </source>
</evidence>
<feature type="transmembrane region" description="Helical" evidence="5">
    <location>
        <begin position="334"/>
        <end position="353"/>
    </location>
</feature>
<organism evidence="7 8">
    <name type="scientific">Priestia koreensis</name>
    <dbReference type="NCBI Taxonomy" id="284581"/>
    <lineage>
        <taxon>Bacteria</taxon>
        <taxon>Bacillati</taxon>
        <taxon>Bacillota</taxon>
        <taxon>Bacilli</taxon>
        <taxon>Bacillales</taxon>
        <taxon>Bacillaceae</taxon>
        <taxon>Priestia</taxon>
    </lineage>
</organism>
<dbReference type="PROSITE" id="PS51012">
    <property type="entry name" value="ABC_TM2"/>
    <property type="match status" value="1"/>
</dbReference>
<evidence type="ECO:0000259" key="6">
    <source>
        <dbReference type="PROSITE" id="PS51012"/>
    </source>
</evidence>
<dbReference type="Gene3D" id="3.40.1710.10">
    <property type="entry name" value="abc type-2 transporter like domain"/>
    <property type="match status" value="1"/>
</dbReference>
<dbReference type="RefSeq" id="WP_053399743.1">
    <property type="nucleotide sequence ID" value="NZ_LILC01000002.1"/>
</dbReference>
<dbReference type="OrthoDB" id="3078158at2"/>
<reference evidence="8" key="1">
    <citation type="submission" date="2015-08" db="EMBL/GenBank/DDBJ databases">
        <title>Fjat-14210 dsm16467.</title>
        <authorList>
            <person name="Liu B."/>
            <person name="Wang J."/>
            <person name="Zhu Y."/>
            <person name="Liu G."/>
            <person name="Chen Q."/>
            <person name="Chen Z."/>
            <person name="Lan J."/>
            <person name="Che J."/>
            <person name="Ge C."/>
            <person name="Shi H."/>
            <person name="Pan Z."/>
            <person name="Liu X."/>
        </authorList>
    </citation>
    <scope>NUCLEOTIDE SEQUENCE [LARGE SCALE GENOMIC DNA]</scope>
    <source>
        <strain evidence="8">DSM 16467</strain>
    </source>
</reference>
<feature type="domain" description="ABC transmembrane type-2" evidence="6">
    <location>
        <begin position="171"/>
        <end position="415"/>
    </location>
</feature>
<keyword evidence="8" id="KW-1185">Reference proteome</keyword>
<feature type="transmembrane region" description="Helical" evidence="5">
    <location>
        <begin position="390"/>
        <end position="412"/>
    </location>
</feature>
<evidence type="ECO:0000256" key="4">
    <source>
        <dbReference type="ARBA" id="ARBA00023136"/>
    </source>
</evidence>
<protein>
    <recommendedName>
        <fullName evidence="6">ABC transmembrane type-2 domain-containing protein</fullName>
    </recommendedName>
</protein>
<sequence length="421" mass="46462">MIFRLVQKDLTLFLRKPQQLMVILLMPFVLITILGNALGSLGESTQSSLKANVIIAQEGNEEAEAKKFSEEIANMPVPAEQKKAILQGTEKLKPIELLKRNVLGSDVVKSMITVKEMTVKEAKKERKNKKNTAVIIVPQNFSYEVLQHMLLNKKETPTLQVTYNEKKENAVKLVQDILTSYQKQLTLQSNLSKVVVKVPHEEGKVFGAVKAVHQEKPLSAIAYYTIAMSMMFVMYVASTMASYSYMDKEQHVYDRIIISNLSPYAYFGSIFCSTALIAFLQLSILFGLAALIYHVYWASIGLFFIVTLAISLAVGGMGVFLAVLNFISGSSSASAIFSSVVVSILALIGGSFVPTSQLPASLQNLSEFVPNGAGLMAYLQVVQGYSFSDIQTSVVVLLLYGLVFLMLSVFMFNRRKGEVAI</sequence>
<dbReference type="PANTHER" id="PTHR43027">
    <property type="entry name" value="DOXORUBICIN RESISTANCE ABC TRANSPORTER PERMEASE PROTEIN DRRC-RELATED"/>
    <property type="match status" value="1"/>
</dbReference>
<evidence type="ECO:0000256" key="2">
    <source>
        <dbReference type="ARBA" id="ARBA00022692"/>
    </source>
</evidence>
<accession>A0A0M0LHY1</accession>
<dbReference type="GO" id="GO:0140359">
    <property type="term" value="F:ABC-type transporter activity"/>
    <property type="evidence" value="ECO:0007669"/>
    <property type="project" value="InterPro"/>
</dbReference>
<feature type="transmembrane region" description="Helical" evidence="5">
    <location>
        <begin position="302"/>
        <end position="327"/>
    </location>
</feature>
<dbReference type="PANTHER" id="PTHR43027:SF1">
    <property type="entry name" value="DOXORUBICIN RESISTANCE ABC TRANSPORTER PERMEASE PROTEIN DRRC-RELATED"/>
    <property type="match status" value="1"/>
</dbReference>
<keyword evidence="4 5" id="KW-0472">Membrane</keyword>
<evidence type="ECO:0000256" key="5">
    <source>
        <dbReference type="SAM" id="Phobius"/>
    </source>
</evidence>
<dbReference type="InterPro" id="IPR052902">
    <property type="entry name" value="ABC-2_transporter"/>
</dbReference>
<comment type="caution">
    <text evidence="7">The sequence shown here is derived from an EMBL/GenBank/DDBJ whole genome shotgun (WGS) entry which is preliminary data.</text>
</comment>